<dbReference type="EMBL" id="JABTEG010000001">
    <property type="protein sequence ID" value="KAG4306079.1"/>
    <property type="molecule type" value="Genomic_DNA"/>
</dbReference>
<reference evidence="1 2" key="1">
    <citation type="journal article" date="2021" name="Commun. Biol.">
        <title>Genomic insights into the host specific adaptation of the Pneumocystis genus.</title>
        <authorList>
            <person name="Cisse O.H."/>
            <person name="Ma L."/>
            <person name="Dekker J.P."/>
            <person name="Khil P.P."/>
            <person name="Youn J.-H."/>
            <person name="Brenchley J.M."/>
            <person name="Blair R."/>
            <person name="Pahar B."/>
            <person name="Chabe M."/>
            <person name="Van Rompay K.K.A."/>
            <person name="Keesler R."/>
            <person name="Sukura A."/>
            <person name="Hirsch V."/>
            <person name="Kutty G."/>
            <person name="Liu Y."/>
            <person name="Peng L."/>
            <person name="Chen J."/>
            <person name="Song J."/>
            <person name="Weissenbacher-Lang C."/>
            <person name="Xu J."/>
            <person name="Upham N.S."/>
            <person name="Stajich J.E."/>
            <person name="Cuomo C.A."/>
            <person name="Cushion M.T."/>
            <person name="Kovacs J.A."/>
        </authorList>
    </citation>
    <scope>NUCLEOTIDE SEQUENCE [LARGE SCALE GENOMIC DNA]</scope>
    <source>
        <strain evidence="1 2">RABM</strain>
    </source>
</reference>
<gene>
    <name evidence="1" type="ORF">PORY_000067</name>
</gene>
<accession>A0ACB7CJ77</accession>
<evidence type="ECO:0000313" key="2">
    <source>
        <dbReference type="Proteomes" id="UP000768646"/>
    </source>
</evidence>
<protein>
    <submittedName>
        <fullName evidence="1">Uncharacterized protein</fullName>
    </submittedName>
</protein>
<name>A0ACB7CJ77_9ASCO</name>
<keyword evidence="2" id="KW-1185">Reference proteome</keyword>
<organism evidence="1 2">
    <name type="scientific">Pneumocystis oryctolagi</name>
    <dbReference type="NCBI Taxonomy" id="42067"/>
    <lineage>
        <taxon>Eukaryota</taxon>
        <taxon>Fungi</taxon>
        <taxon>Dikarya</taxon>
        <taxon>Ascomycota</taxon>
        <taxon>Taphrinomycotina</taxon>
        <taxon>Pneumocystomycetes</taxon>
        <taxon>Pneumocystaceae</taxon>
        <taxon>Pneumocystis</taxon>
    </lineage>
</organism>
<sequence length="1237" mass="142756">MYNLTTLKTKNVILNNEKDEKISVSDNEGDISYVYNEKVFCDLFKVLKTEILDFQFLSETKTCCLIIKNGDIVLIYSDSCLSKEHIEIVGSVDSGIVAAKWAPDETILAICTGDSKFLLLSQNFEIISEIPLLESDINVCNHVSIGWGKSETQFQGKKSKTVPRDPTIPEKVDKGLLSPFDDQLTRLSWRDDGAFVSLSRIDVETRRIIRVFARNGVLESVSQPVDYLESFLAWKPSGSVIASVQRKPEELSVVFFEKNGLRHGEFNLNPFLSNEESILDIQWNCDSSLLSILTSNKIQFWYMSNYHWNLKYEIKFKSSKSVSLKWHPEIPLMLSLINDGNLVLYYFAWIIVSPPLNLVYDYGTVAVIDGDNLRLTPFKIANVPPPLSFCDVKLSEVPTSVFISKDSNFIFSLAGNMVEIIQWSLNIDLNALPKVIHKLNLTEFFDNTYYPRQILYLEEKIFCILLDTYNISEISFFLFDSFENVKLLNNISFKQKIALIDSGFYEKSIIVETVKGEIFDLSLEKDYEINNISLFSLPSLSYSIKSALYLEKKIVFSLTDNGRLFANDRLISTDCTSFICSKEYLIFTTTLHLVKFVKLMSKIEDLIIPSNDITNICVRSIEKGAKIISVVPSITALIFQMPRGNIETIYPRILVLSEIHKLIEMKKYDDAFLLCRTHRIDTNILYDYNPLQFLENVSLFIFQLNNSDYLNLFLSTLKEDDVTKTLYNLNPEIEKCVESDNRVLNTDSLKINTICDHVLKVLETYSDGKYIESILTAYLSKIPVDYDSALKLIIDLKSKKSDNAQKAIKYICIFADINMLYNYALGLYDLQLALLIAQNSQKDPKEYLPFLQDLQKQSISRRCFIIDDYLKRHEKALIHLIKIGNDIFDEISDYVVLHNLYREAMREFKNDLVSYNKILELYAIYHEKNNNFEESALAYEILNNYEHAIIMYKKSGLWRKALALAMKSKISSDDMNELAKSLSSMMQDKKKFCDAADIEIYYLKNLKEGLRLLCKSFDYNKAYELAEYYNSNELVQDIIIPGLMDGFSELTELFSELSSQLKIQVERVRILRKKKEQDPQAYFEPKDNEDIPDDISLADTDTSRSASIFTQYSTYTSTINTYQKNEKNSRRKERKRAYKQKGSVWEEKYLLNSIIRLIDRLEDAKEDAEKTIQGLLLEGLNEKANLLQKQIICLVNDVKECFKEMFSCIIENLPEDMQNNARIFPVVRSVNELKILV</sequence>
<comment type="caution">
    <text evidence="1">The sequence shown here is derived from an EMBL/GenBank/DDBJ whole genome shotgun (WGS) entry which is preliminary data.</text>
</comment>
<dbReference type="Proteomes" id="UP000768646">
    <property type="component" value="Unassembled WGS sequence"/>
</dbReference>
<proteinExistence type="predicted"/>
<evidence type="ECO:0000313" key="1">
    <source>
        <dbReference type="EMBL" id="KAG4306079.1"/>
    </source>
</evidence>